<sequence>MAISPTRRRGPDAENVGNNTRFISDNMRFISGKHCAKAGESGRGRVLLPLRLAA</sequence>
<name>A0A9W6N6B3_9HYPH</name>
<evidence type="ECO:0000313" key="1">
    <source>
        <dbReference type="EMBL" id="GLK80049.1"/>
    </source>
</evidence>
<reference evidence="1" key="2">
    <citation type="submission" date="2023-01" db="EMBL/GenBank/DDBJ databases">
        <authorList>
            <person name="Sun Q."/>
            <person name="Evtushenko L."/>
        </authorList>
    </citation>
    <scope>NUCLEOTIDE SEQUENCE</scope>
    <source>
        <strain evidence="1">VKM B-2748</strain>
    </source>
</reference>
<accession>A0A9W6N6B3</accession>
<proteinExistence type="predicted"/>
<dbReference type="AlphaFoldDB" id="A0A9W6N6B3"/>
<comment type="caution">
    <text evidence="1">The sequence shown here is derived from an EMBL/GenBank/DDBJ whole genome shotgun (WGS) entry which is preliminary data.</text>
</comment>
<reference evidence="1" key="1">
    <citation type="journal article" date="2014" name="Int. J. Syst. Evol. Microbiol.">
        <title>Complete genome sequence of Corynebacterium casei LMG S-19264T (=DSM 44701T), isolated from a smear-ripened cheese.</title>
        <authorList>
            <consortium name="US DOE Joint Genome Institute (JGI-PGF)"/>
            <person name="Walter F."/>
            <person name="Albersmeier A."/>
            <person name="Kalinowski J."/>
            <person name="Ruckert C."/>
        </authorList>
    </citation>
    <scope>NUCLEOTIDE SEQUENCE</scope>
    <source>
        <strain evidence="1">VKM B-2748</strain>
    </source>
</reference>
<organism evidence="1 2">
    <name type="scientific">Methylopila turkensis</name>
    <dbReference type="NCBI Taxonomy" id="1437816"/>
    <lineage>
        <taxon>Bacteria</taxon>
        <taxon>Pseudomonadati</taxon>
        <taxon>Pseudomonadota</taxon>
        <taxon>Alphaproteobacteria</taxon>
        <taxon>Hyphomicrobiales</taxon>
        <taxon>Methylopilaceae</taxon>
        <taxon>Methylopila</taxon>
    </lineage>
</organism>
<gene>
    <name evidence="1" type="ORF">GCM10008174_17900</name>
</gene>
<protein>
    <submittedName>
        <fullName evidence="1">Uncharacterized protein</fullName>
    </submittedName>
</protein>
<keyword evidence="2" id="KW-1185">Reference proteome</keyword>
<dbReference type="Proteomes" id="UP001143309">
    <property type="component" value="Unassembled WGS sequence"/>
</dbReference>
<dbReference type="EMBL" id="BSFL01000002">
    <property type="protein sequence ID" value="GLK80049.1"/>
    <property type="molecule type" value="Genomic_DNA"/>
</dbReference>
<evidence type="ECO:0000313" key="2">
    <source>
        <dbReference type="Proteomes" id="UP001143309"/>
    </source>
</evidence>